<protein>
    <submittedName>
        <fullName evidence="8">ABC-type transporter, integral membrane subunit</fullName>
    </submittedName>
</protein>
<dbReference type="InterPro" id="IPR001851">
    <property type="entry name" value="ABC_transp_permease"/>
</dbReference>
<dbReference type="eggNOG" id="COG1172">
    <property type="taxonomic scope" value="Bacteria"/>
</dbReference>
<evidence type="ECO:0000256" key="3">
    <source>
        <dbReference type="ARBA" id="ARBA00022692"/>
    </source>
</evidence>
<name>F4CTA6_PSEUX</name>
<dbReference type="HOGENOM" id="CLU_028880_4_3_11"/>
<evidence type="ECO:0000313" key="8">
    <source>
        <dbReference type="EMBL" id="AEA26324.1"/>
    </source>
</evidence>
<feature type="transmembrane region" description="Helical" evidence="7">
    <location>
        <begin position="259"/>
        <end position="281"/>
    </location>
</feature>
<feature type="region of interest" description="Disordered" evidence="6">
    <location>
        <begin position="1"/>
        <end position="55"/>
    </location>
</feature>
<keyword evidence="2" id="KW-1003">Cell membrane</keyword>
<evidence type="ECO:0000256" key="7">
    <source>
        <dbReference type="SAM" id="Phobius"/>
    </source>
</evidence>
<feature type="transmembrane region" description="Helical" evidence="7">
    <location>
        <begin position="318"/>
        <end position="339"/>
    </location>
</feature>
<sequence>MNDHTGPVNEKRGADMTTARKDAETPVDAGPPVTESPSSTAAEAAEPSEKAARRRPTGRLEAMALPLTWLAVIVVFSILETDTFFTSANAASILASQAVLVVVTLGLIVPLIAGDFDLSIGSVVGMSALVIAILNVQHGWNIWAAVVVALLAGIVVGLINGMLTVLLGIDSLIVTLGMSTLLAGVALWISGANTITGVDQTLVDVVISYRLFGIPMEFYYAIIFALVLWYVFAFTPLGQRLLVVGRNREVARLSGMRVSTLRIGALVTSAFVAALGGVLIAGTSGSAGPTTGLDLLLPAFAAAFLGSTTIKPGRFNPWGTVIAVYFLVTGITGLQLLGLQSFVQNIFYGGALILAVSFSQIIRRRRMKQGF</sequence>
<evidence type="ECO:0000256" key="5">
    <source>
        <dbReference type="ARBA" id="ARBA00023136"/>
    </source>
</evidence>
<keyword evidence="5 7" id="KW-0472">Membrane</keyword>
<feature type="transmembrane region" description="Helical" evidence="7">
    <location>
        <begin position="345"/>
        <end position="362"/>
    </location>
</feature>
<feature type="transmembrane region" description="Helical" evidence="7">
    <location>
        <begin position="60"/>
        <end position="79"/>
    </location>
</feature>
<dbReference type="GO" id="GO:0005886">
    <property type="term" value="C:plasma membrane"/>
    <property type="evidence" value="ECO:0007669"/>
    <property type="project" value="UniProtKB-SubCell"/>
</dbReference>
<dbReference type="EMBL" id="CP002593">
    <property type="protein sequence ID" value="AEA26324.1"/>
    <property type="molecule type" value="Genomic_DNA"/>
</dbReference>
<comment type="subcellular location">
    <subcellularLocation>
        <location evidence="1">Cell membrane</location>
        <topology evidence="1">Multi-pass membrane protein</topology>
    </subcellularLocation>
</comment>
<evidence type="ECO:0000256" key="4">
    <source>
        <dbReference type="ARBA" id="ARBA00022989"/>
    </source>
</evidence>
<accession>F4CTA6</accession>
<dbReference type="STRING" id="675635.Psed_4161"/>
<organism evidence="8 9">
    <name type="scientific">Pseudonocardia dioxanivorans (strain ATCC 55486 / DSM 44775 / JCM 13855 / CB1190)</name>
    <dbReference type="NCBI Taxonomy" id="675635"/>
    <lineage>
        <taxon>Bacteria</taxon>
        <taxon>Bacillati</taxon>
        <taxon>Actinomycetota</taxon>
        <taxon>Actinomycetes</taxon>
        <taxon>Pseudonocardiales</taxon>
        <taxon>Pseudonocardiaceae</taxon>
        <taxon>Pseudonocardia</taxon>
    </lineage>
</organism>
<evidence type="ECO:0000256" key="1">
    <source>
        <dbReference type="ARBA" id="ARBA00004651"/>
    </source>
</evidence>
<feature type="transmembrane region" description="Helical" evidence="7">
    <location>
        <begin position="91"/>
        <end position="109"/>
    </location>
</feature>
<evidence type="ECO:0000256" key="6">
    <source>
        <dbReference type="SAM" id="MobiDB-lite"/>
    </source>
</evidence>
<dbReference type="Proteomes" id="UP000007809">
    <property type="component" value="Chromosome"/>
</dbReference>
<evidence type="ECO:0000313" key="9">
    <source>
        <dbReference type="Proteomes" id="UP000007809"/>
    </source>
</evidence>
<dbReference type="CDD" id="cd06579">
    <property type="entry name" value="TM_PBP1_transp_AraH_like"/>
    <property type="match status" value="1"/>
</dbReference>
<gene>
    <name evidence="8" type="ordered locus">Psed_4161</name>
</gene>
<reference evidence="8 9" key="1">
    <citation type="journal article" date="2011" name="J. Bacteriol.">
        <title>Genome sequence of the 1,4-dioxane-degrading Pseudonocardia dioxanivorans strain CB1190.</title>
        <authorList>
            <person name="Sales C.M."/>
            <person name="Mahendra S."/>
            <person name="Grostern A."/>
            <person name="Parales R.E."/>
            <person name="Goodwin L.A."/>
            <person name="Woyke T."/>
            <person name="Nolan M."/>
            <person name="Lapidus A."/>
            <person name="Chertkov O."/>
            <person name="Ovchinnikova G."/>
            <person name="Sczyrba A."/>
            <person name="Alvarez-Cohen L."/>
        </authorList>
    </citation>
    <scope>NUCLEOTIDE SEQUENCE [LARGE SCALE GENOMIC DNA]</scope>
    <source>
        <strain evidence="9">ATCC 55486 / DSM 44775 / JCM 13855 / CB1190</strain>
    </source>
</reference>
<dbReference type="GO" id="GO:0022857">
    <property type="term" value="F:transmembrane transporter activity"/>
    <property type="evidence" value="ECO:0007669"/>
    <property type="project" value="InterPro"/>
</dbReference>
<keyword evidence="3 7" id="KW-0812">Transmembrane</keyword>
<feature type="transmembrane region" description="Helical" evidence="7">
    <location>
        <begin position="140"/>
        <end position="159"/>
    </location>
</feature>
<feature type="transmembrane region" description="Helical" evidence="7">
    <location>
        <begin position="116"/>
        <end position="134"/>
    </location>
</feature>
<dbReference type="Pfam" id="PF02653">
    <property type="entry name" value="BPD_transp_2"/>
    <property type="match status" value="1"/>
</dbReference>
<dbReference type="PANTHER" id="PTHR32196">
    <property type="entry name" value="ABC TRANSPORTER PERMEASE PROTEIN YPHD-RELATED-RELATED"/>
    <property type="match status" value="1"/>
</dbReference>
<keyword evidence="4 7" id="KW-1133">Transmembrane helix</keyword>
<dbReference type="AlphaFoldDB" id="F4CTA6"/>
<dbReference type="KEGG" id="pdx:Psed_4161"/>
<feature type="transmembrane region" description="Helical" evidence="7">
    <location>
        <begin position="218"/>
        <end position="238"/>
    </location>
</feature>
<evidence type="ECO:0000256" key="2">
    <source>
        <dbReference type="ARBA" id="ARBA00022475"/>
    </source>
</evidence>
<feature type="compositionally biased region" description="Basic and acidic residues" evidence="6">
    <location>
        <begin position="1"/>
        <end position="24"/>
    </location>
</feature>
<proteinExistence type="predicted"/>
<feature type="transmembrane region" description="Helical" evidence="7">
    <location>
        <begin position="287"/>
        <end position="306"/>
    </location>
</feature>
<feature type="transmembrane region" description="Helical" evidence="7">
    <location>
        <begin position="166"/>
        <end position="189"/>
    </location>
</feature>
<feature type="compositionally biased region" description="Low complexity" evidence="6">
    <location>
        <begin position="35"/>
        <end position="45"/>
    </location>
</feature>
<keyword evidence="9" id="KW-1185">Reference proteome</keyword>